<dbReference type="RefSeq" id="WP_156028720.1">
    <property type="nucleotide sequence ID" value="NZ_JFHR01000067.1"/>
</dbReference>
<organism evidence="1 2">
    <name type="scientific">Sphingobium chlorophenolicum</name>
    <dbReference type="NCBI Taxonomy" id="46429"/>
    <lineage>
        <taxon>Bacteria</taxon>
        <taxon>Pseudomonadati</taxon>
        <taxon>Pseudomonadota</taxon>
        <taxon>Alphaproteobacteria</taxon>
        <taxon>Sphingomonadales</taxon>
        <taxon>Sphingomonadaceae</taxon>
        <taxon>Sphingobium</taxon>
    </lineage>
</organism>
<comment type="caution">
    <text evidence="1">The sequence shown here is derived from an EMBL/GenBank/DDBJ whole genome shotgun (WGS) entry which is preliminary data.</text>
</comment>
<dbReference type="AlphaFoldDB" id="A0A081R932"/>
<dbReference type="PATRIC" id="fig|46429.4.peg.4028"/>
<evidence type="ECO:0000313" key="1">
    <source>
        <dbReference type="EMBL" id="KEQ51705.1"/>
    </source>
</evidence>
<gene>
    <name evidence="1" type="ORF">BV95_04039</name>
</gene>
<accession>A0A081R932</accession>
<dbReference type="EMBL" id="JFHR01000067">
    <property type="protein sequence ID" value="KEQ51705.1"/>
    <property type="molecule type" value="Genomic_DNA"/>
</dbReference>
<dbReference type="Proteomes" id="UP000028411">
    <property type="component" value="Unassembled WGS sequence"/>
</dbReference>
<name>A0A081R932_SPHCR</name>
<reference evidence="1 2" key="1">
    <citation type="submission" date="2014-02" db="EMBL/GenBank/DDBJ databases">
        <title>Whole genome sequence of Sphingobium chlorophenolicum NBRC 16172.</title>
        <authorList>
            <person name="Gan H.M."/>
            <person name="Gan H.Y."/>
            <person name="Chew T.H."/>
            <person name="Savka M.A."/>
        </authorList>
    </citation>
    <scope>NUCLEOTIDE SEQUENCE [LARGE SCALE GENOMIC DNA]</scope>
    <source>
        <strain evidence="1 2">NBRC 16172</strain>
    </source>
</reference>
<evidence type="ECO:0000313" key="2">
    <source>
        <dbReference type="Proteomes" id="UP000028411"/>
    </source>
</evidence>
<protein>
    <submittedName>
        <fullName evidence="1">Uncharacterized protein</fullName>
    </submittedName>
</protein>
<proteinExistence type="predicted"/>
<sequence>MVLAVPQVLRTSTIFARVEGIFYRAIDPRYSEDAIVPVGLSRTRGERIEGFKAQAMIDA</sequence>